<evidence type="ECO:0000256" key="1">
    <source>
        <dbReference type="SAM" id="Phobius"/>
    </source>
</evidence>
<keyword evidence="1" id="KW-1133">Transmembrane helix</keyword>
<dbReference type="Proteomes" id="UP000271256">
    <property type="component" value="Unassembled WGS sequence"/>
</dbReference>
<protein>
    <submittedName>
        <fullName evidence="2">Uncharacterized protein</fullName>
    </submittedName>
</protein>
<dbReference type="OrthoDB" id="9962069at2"/>
<sequence length="127" mass="13516">MNYVRPLEAINRIRSLVTRLVGIPVFLGSWLAATEAWAAGGIVERTAEDVATKLVNIFKEILMPIGAFVIFIAVAWTAFLIITTANRPEKRAEAMGSLPYILGGGVLLGGSMLVAGFIVGLMAKAGQ</sequence>
<proteinExistence type="predicted"/>
<comment type="caution">
    <text evidence="2">The sequence shown here is derived from an EMBL/GenBank/DDBJ whole genome shotgun (WGS) entry which is preliminary data.</text>
</comment>
<gene>
    <name evidence="2" type="ORF">D7024_05005</name>
</gene>
<evidence type="ECO:0000313" key="3">
    <source>
        <dbReference type="Proteomes" id="UP000271256"/>
    </source>
</evidence>
<dbReference type="AlphaFoldDB" id="A0A494WVW0"/>
<accession>A0A494WVW0</accession>
<keyword evidence="1" id="KW-0812">Transmembrane</keyword>
<name>A0A494WVW0_9FIRM</name>
<feature type="transmembrane region" description="Helical" evidence="1">
    <location>
        <begin position="62"/>
        <end position="85"/>
    </location>
</feature>
<reference evidence="2 3" key="1">
    <citation type="submission" date="2018-10" db="EMBL/GenBank/DDBJ databases">
        <authorList>
            <person name="Grouzdev D.S."/>
            <person name="Krutkina M.S."/>
            <person name="Tourova T.P."/>
            <person name="Nazina T.N."/>
        </authorList>
    </citation>
    <scope>NUCLEOTIDE SEQUENCE [LARGE SCALE GENOMIC DNA]</scope>
    <source>
        <strain evidence="2 3">435</strain>
    </source>
</reference>
<dbReference type="RefSeq" id="WP_121450798.1">
    <property type="nucleotide sequence ID" value="NZ_RBWE01000001.1"/>
</dbReference>
<dbReference type="EMBL" id="RBWE01000001">
    <property type="protein sequence ID" value="RKO66362.1"/>
    <property type="molecule type" value="Genomic_DNA"/>
</dbReference>
<keyword evidence="1" id="KW-0472">Membrane</keyword>
<organism evidence="2 3">
    <name type="scientific">Desulfofundulus salinus</name>
    <dbReference type="NCBI Taxonomy" id="2419843"/>
    <lineage>
        <taxon>Bacteria</taxon>
        <taxon>Bacillati</taxon>
        <taxon>Bacillota</taxon>
        <taxon>Clostridia</taxon>
        <taxon>Eubacteriales</taxon>
        <taxon>Peptococcaceae</taxon>
        <taxon>Desulfofundulus</taxon>
    </lineage>
</organism>
<keyword evidence="3" id="KW-1185">Reference proteome</keyword>
<evidence type="ECO:0000313" key="2">
    <source>
        <dbReference type="EMBL" id="RKO66362.1"/>
    </source>
</evidence>
<feature type="transmembrane region" description="Helical" evidence="1">
    <location>
        <begin position="97"/>
        <end position="123"/>
    </location>
</feature>